<accession>A0ACB8YEU3</accession>
<comment type="caution">
    <text evidence="1">The sequence shown here is derived from an EMBL/GenBank/DDBJ whole genome shotgun (WGS) entry which is preliminary data.</text>
</comment>
<evidence type="ECO:0000313" key="2">
    <source>
        <dbReference type="Proteomes" id="UP001056120"/>
    </source>
</evidence>
<sequence>MGSVSFSLAMCYVFVIINSLSVRIMQESVYMKCSSFFQMRRFLGKSCYCLVFENFYAFMRWVMQNLKDKLWSVFHNRGCLGCPKVPFMTNDKNPTGIAKKDSTTNKASVVQDFWSSSPYEMDNSAAQSQLSASSVSMSNPNLDGHCSSGSNPPEFVNRGLLLWNQTRQQWIGDKGSGHKKKAREPAISWNATYDNLLGSNKPFPKPIPLPEMVNFLVDVWEEEGLYD</sequence>
<name>A0ACB8YEU3_9ASTR</name>
<keyword evidence="2" id="KW-1185">Reference proteome</keyword>
<proteinExistence type="predicted"/>
<reference evidence="1 2" key="2">
    <citation type="journal article" date="2022" name="Mol. Ecol. Resour.">
        <title>The genomes of chicory, endive, great burdock and yacon provide insights into Asteraceae paleo-polyploidization history and plant inulin production.</title>
        <authorList>
            <person name="Fan W."/>
            <person name="Wang S."/>
            <person name="Wang H."/>
            <person name="Wang A."/>
            <person name="Jiang F."/>
            <person name="Liu H."/>
            <person name="Zhao H."/>
            <person name="Xu D."/>
            <person name="Zhang Y."/>
        </authorList>
    </citation>
    <scope>NUCLEOTIDE SEQUENCE [LARGE SCALE GENOMIC DNA]</scope>
    <source>
        <strain evidence="2">cv. Yunnan</strain>
        <tissue evidence="1">Leaves</tissue>
    </source>
</reference>
<dbReference type="Proteomes" id="UP001056120">
    <property type="component" value="Linkage Group LG28"/>
</dbReference>
<dbReference type="EMBL" id="CM042045">
    <property type="protein sequence ID" value="KAI3683997.1"/>
    <property type="molecule type" value="Genomic_DNA"/>
</dbReference>
<organism evidence="1 2">
    <name type="scientific">Smallanthus sonchifolius</name>
    <dbReference type="NCBI Taxonomy" id="185202"/>
    <lineage>
        <taxon>Eukaryota</taxon>
        <taxon>Viridiplantae</taxon>
        <taxon>Streptophyta</taxon>
        <taxon>Embryophyta</taxon>
        <taxon>Tracheophyta</taxon>
        <taxon>Spermatophyta</taxon>
        <taxon>Magnoliopsida</taxon>
        <taxon>eudicotyledons</taxon>
        <taxon>Gunneridae</taxon>
        <taxon>Pentapetalae</taxon>
        <taxon>asterids</taxon>
        <taxon>campanulids</taxon>
        <taxon>Asterales</taxon>
        <taxon>Asteraceae</taxon>
        <taxon>Asteroideae</taxon>
        <taxon>Heliantheae alliance</taxon>
        <taxon>Millerieae</taxon>
        <taxon>Smallanthus</taxon>
    </lineage>
</organism>
<reference evidence="2" key="1">
    <citation type="journal article" date="2022" name="Mol. Ecol. Resour.">
        <title>The genomes of chicory, endive, great burdock and yacon provide insights into Asteraceae palaeo-polyploidization history and plant inulin production.</title>
        <authorList>
            <person name="Fan W."/>
            <person name="Wang S."/>
            <person name="Wang H."/>
            <person name="Wang A."/>
            <person name="Jiang F."/>
            <person name="Liu H."/>
            <person name="Zhao H."/>
            <person name="Xu D."/>
            <person name="Zhang Y."/>
        </authorList>
    </citation>
    <scope>NUCLEOTIDE SEQUENCE [LARGE SCALE GENOMIC DNA]</scope>
    <source>
        <strain evidence="2">cv. Yunnan</strain>
    </source>
</reference>
<protein>
    <submittedName>
        <fullName evidence="1">Uncharacterized protein</fullName>
    </submittedName>
</protein>
<gene>
    <name evidence="1" type="ORF">L1987_84519</name>
</gene>
<evidence type="ECO:0000313" key="1">
    <source>
        <dbReference type="EMBL" id="KAI3683997.1"/>
    </source>
</evidence>